<evidence type="ECO:0000256" key="4">
    <source>
        <dbReference type="ARBA" id="ARBA00022771"/>
    </source>
</evidence>
<dbReference type="PANTHER" id="PTHR12360">
    <property type="entry name" value="NUCLEAR TRANSCRIPTION FACTOR, X-BOX BINDING 1 NFX1"/>
    <property type="match status" value="1"/>
</dbReference>
<evidence type="ECO:0000256" key="5">
    <source>
        <dbReference type="ARBA" id="ARBA00022833"/>
    </source>
</evidence>
<feature type="compositionally biased region" description="Basic residues" evidence="7">
    <location>
        <begin position="744"/>
        <end position="755"/>
    </location>
</feature>
<dbReference type="CDD" id="cd06008">
    <property type="entry name" value="NF-X1-zinc-finger"/>
    <property type="match status" value="3"/>
</dbReference>
<evidence type="ECO:0000313" key="11">
    <source>
        <dbReference type="Proteomes" id="UP001217089"/>
    </source>
</evidence>
<evidence type="ECO:0000259" key="9">
    <source>
        <dbReference type="PROSITE" id="PS50089"/>
    </source>
</evidence>
<evidence type="ECO:0000313" key="10">
    <source>
        <dbReference type="EMBL" id="KAJ8298481.1"/>
    </source>
</evidence>
<dbReference type="InterPro" id="IPR034078">
    <property type="entry name" value="NFX1_fam"/>
</dbReference>
<dbReference type="PROSITE" id="PS50089">
    <property type="entry name" value="ZF_RING_2"/>
    <property type="match status" value="1"/>
</dbReference>
<dbReference type="PANTHER" id="PTHR12360:SF1">
    <property type="entry name" value="NF-X1-TYPE ZINC FINGER PROTEIN NFXL1"/>
    <property type="match status" value="1"/>
</dbReference>
<evidence type="ECO:0000256" key="2">
    <source>
        <dbReference type="ARBA" id="ARBA00022723"/>
    </source>
</evidence>
<evidence type="ECO:0000259" key="8">
    <source>
        <dbReference type="PROSITE" id="PS50016"/>
    </source>
</evidence>
<evidence type="ECO:0000256" key="6">
    <source>
        <dbReference type="PROSITE-ProRule" id="PRU00175"/>
    </source>
</evidence>
<keyword evidence="2" id="KW-0479">Metal-binding</keyword>
<gene>
    <name evidence="10" type="ORF">KUTeg_025012</name>
</gene>
<evidence type="ECO:0000256" key="1">
    <source>
        <dbReference type="ARBA" id="ARBA00007269"/>
    </source>
</evidence>
<feature type="region of interest" description="Disordered" evidence="7">
    <location>
        <begin position="1"/>
        <end position="114"/>
    </location>
</feature>
<dbReference type="Proteomes" id="UP001217089">
    <property type="component" value="Unassembled WGS sequence"/>
</dbReference>
<dbReference type="SMART" id="SM00438">
    <property type="entry name" value="ZnF_NFX"/>
    <property type="match status" value="7"/>
</dbReference>
<accession>A0ABQ9E418</accession>
<feature type="domain" description="RING-type" evidence="9">
    <location>
        <begin position="156"/>
        <end position="217"/>
    </location>
</feature>
<dbReference type="EMBL" id="JARBDR010000923">
    <property type="protein sequence ID" value="KAJ8298481.1"/>
    <property type="molecule type" value="Genomic_DNA"/>
</dbReference>
<dbReference type="SUPFAM" id="SSF57850">
    <property type="entry name" value="RING/U-box"/>
    <property type="match status" value="1"/>
</dbReference>
<keyword evidence="4 6" id="KW-0863">Zinc-finger</keyword>
<sequence>MSNVPAYLKGRGRGRGRGHDLKAPPGGPSKNKGPGNLSTYNGGRATRDLVVNDVQRNFKPVKDEAKAVVTNKSPEERFEEVSSKHQHSIRQHLGGRIQYPDQEESSEEEDEDDIGDNILTSVFDAYSTTFESGDSGEVNKAQEYLLHSFRSGSSACLICIETIKKTDAIWNCGGCFAMFHIQCIQKWVKEGVYQHIYKSEDDNVVTKDIPWHCPKCRTEYKSTECPRRYLCFCGKEEDPKFDPWLVPHSCGQKCERELKPQCGHHCLLLCHPGPCPPCPKTVKVNCHCGKSPPQVRRCSAKAWSCGQPCGQLLSCGQHKCTDPCHSDESSYKNQHLVMISSLYFVFVDECKPCSKKSNQPCHCGKAVTPCRKQLSCKSHVCEKVCHSGNCGTCPRSGTRTCPCGKTEFNLPCTEDIPTCGDTCGKMLDCGKHACLQRCHTGPCGNCRQMAVKTCRCGKKQKEVQCCKDYLCDIKCNNMRDCRKHQCKRKVQRAGPWEGRPQIREEIVKKPCPPCPVPMPMQCLGKHETGQFPCAELRPYSCGRKCGRQLACGNHTCNKDCHEVVGAENDIKSGENCEECEEGCLKPRPEGCTHPCPTLKCHPGDCPPCQQMIRMRCHCQLAVQHVNCSSWSDADSLVQASLKSCKGECPKNLPCGHQCGAICHPGICPNAGFCEKKVTLRCKCRRRKKEAICKEVPENHKKLECDEICKQEIDKKKKIEEEKNRQLKEEELKKQQAELEEFERKKGRKRRQRRQH</sequence>
<comment type="similarity">
    <text evidence="1">Belongs to the NFX1 family.</text>
</comment>
<keyword evidence="5" id="KW-0862">Zinc</keyword>
<dbReference type="CDD" id="cd16697">
    <property type="entry name" value="RING-CH-C4HC3_NFXL1"/>
    <property type="match status" value="1"/>
</dbReference>
<feature type="domain" description="PHD-type" evidence="8">
    <location>
        <begin position="153"/>
        <end position="219"/>
    </location>
</feature>
<dbReference type="InterPro" id="IPR001841">
    <property type="entry name" value="Znf_RING"/>
</dbReference>
<dbReference type="PROSITE" id="PS50016">
    <property type="entry name" value="ZF_PHD_2"/>
    <property type="match status" value="1"/>
</dbReference>
<organism evidence="10 11">
    <name type="scientific">Tegillarca granosa</name>
    <name type="common">Malaysian cockle</name>
    <name type="synonym">Anadara granosa</name>
    <dbReference type="NCBI Taxonomy" id="220873"/>
    <lineage>
        <taxon>Eukaryota</taxon>
        <taxon>Metazoa</taxon>
        <taxon>Spiralia</taxon>
        <taxon>Lophotrochozoa</taxon>
        <taxon>Mollusca</taxon>
        <taxon>Bivalvia</taxon>
        <taxon>Autobranchia</taxon>
        <taxon>Pteriomorphia</taxon>
        <taxon>Arcoida</taxon>
        <taxon>Arcoidea</taxon>
        <taxon>Arcidae</taxon>
        <taxon>Tegillarca</taxon>
    </lineage>
</organism>
<name>A0ABQ9E418_TEGGR</name>
<keyword evidence="3" id="KW-0677">Repeat</keyword>
<evidence type="ECO:0000256" key="3">
    <source>
        <dbReference type="ARBA" id="ARBA00022737"/>
    </source>
</evidence>
<dbReference type="InterPro" id="IPR019787">
    <property type="entry name" value="Znf_PHD-finger"/>
</dbReference>
<reference evidence="10 11" key="1">
    <citation type="submission" date="2022-12" db="EMBL/GenBank/DDBJ databases">
        <title>Chromosome-level genome of Tegillarca granosa.</title>
        <authorList>
            <person name="Kim J."/>
        </authorList>
    </citation>
    <scope>NUCLEOTIDE SEQUENCE [LARGE SCALE GENOMIC DNA]</scope>
    <source>
        <strain evidence="10">Teg-2019</strain>
        <tissue evidence="10">Adductor muscle</tissue>
    </source>
</reference>
<proteinExistence type="inferred from homology"/>
<feature type="compositionally biased region" description="Basic and acidic residues" evidence="7">
    <location>
        <begin position="73"/>
        <end position="83"/>
    </location>
</feature>
<protein>
    <submittedName>
        <fullName evidence="10">Uncharacterized protein</fullName>
    </submittedName>
</protein>
<feature type="compositionally biased region" description="Acidic residues" evidence="7">
    <location>
        <begin position="101"/>
        <end position="114"/>
    </location>
</feature>
<feature type="region of interest" description="Disordered" evidence="7">
    <location>
        <begin position="736"/>
        <end position="755"/>
    </location>
</feature>
<comment type="caution">
    <text evidence="10">The sequence shown here is derived from an EMBL/GenBank/DDBJ whole genome shotgun (WGS) entry which is preliminary data.</text>
</comment>
<keyword evidence="11" id="KW-1185">Reference proteome</keyword>
<dbReference type="InterPro" id="IPR000967">
    <property type="entry name" value="Znf_NFX1"/>
</dbReference>
<evidence type="ECO:0000256" key="7">
    <source>
        <dbReference type="SAM" id="MobiDB-lite"/>
    </source>
</evidence>